<protein>
    <submittedName>
        <fullName evidence="4">Conserved domain protein</fullName>
    </submittedName>
</protein>
<dbReference type="eggNOG" id="COG1200">
    <property type="taxonomic scope" value="Bacteria"/>
</dbReference>
<keyword evidence="2" id="KW-0347">Helicase</keyword>
<keyword evidence="1" id="KW-0378">Hydrolase</keyword>
<reference evidence="4 5" key="1">
    <citation type="submission" date="2011-06" db="EMBL/GenBank/DDBJ databases">
        <authorList>
            <person name="Harkins D.M."/>
            <person name="Madupu R."/>
            <person name="Durkin A.S."/>
            <person name="Torralba M."/>
            <person name="Methe B."/>
            <person name="Sutton G.G."/>
            <person name="Nelson K.E."/>
        </authorList>
    </citation>
    <scope>NUCLEOTIDE SEQUENCE [LARGE SCALE GENOMIC DNA]</scope>
    <source>
        <strain evidence="4 5">SK1060</strain>
    </source>
</reference>
<dbReference type="EMBL" id="AFUP01000004">
    <property type="protein sequence ID" value="EGV08262.1"/>
    <property type="molecule type" value="Genomic_DNA"/>
</dbReference>
<dbReference type="SUPFAM" id="SSF50249">
    <property type="entry name" value="Nucleic acid-binding proteins"/>
    <property type="match status" value="1"/>
</dbReference>
<dbReference type="InterPro" id="IPR047112">
    <property type="entry name" value="RecG/Mfd"/>
</dbReference>
<evidence type="ECO:0000313" key="4">
    <source>
        <dbReference type="EMBL" id="EGV08262.1"/>
    </source>
</evidence>
<dbReference type="GO" id="GO:0003678">
    <property type="term" value="F:DNA helicase activity"/>
    <property type="evidence" value="ECO:0007669"/>
    <property type="project" value="TreeGrafter"/>
</dbReference>
<evidence type="ECO:0000313" key="5">
    <source>
        <dbReference type="Proteomes" id="UP000003287"/>
    </source>
</evidence>
<dbReference type="InterPro" id="IPR012340">
    <property type="entry name" value="NA-bd_OB-fold"/>
</dbReference>
<evidence type="ECO:0000259" key="3">
    <source>
        <dbReference type="Pfam" id="PF17191"/>
    </source>
</evidence>
<name>F9P7E6_STRCV</name>
<dbReference type="InterPro" id="IPR033454">
    <property type="entry name" value="RecG_wedge"/>
</dbReference>
<organism evidence="4 5">
    <name type="scientific">Streptococcus constellatus subsp. pharyngis SK1060 = CCUG 46377</name>
    <dbReference type="NCBI Taxonomy" id="1035184"/>
    <lineage>
        <taxon>Bacteria</taxon>
        <taxon>Bacillati</taxon>
        <taxon>Bacillota</taxon>
        <taxon>Bacilli</taxon>
        <taxon>Lactobacillales</taxon>
        <taxon>Streptococcaceae</taxon>
        <taxon>Streptococcus</taxon>
        <taxon>Streptococcus anginosus group</taxon>
    </lineage>
</organism>
<sequence length="122" mass="14084">MNLHQPLTVLPGVGPKSAEKFTRLGIENLQDLLLYFPFRYEDFKSKNVLELEDGEKAVISGLVVTPANVQYYGYKRNRLRFTIKQGEVVLAVNFLTNPIWQTKWRLVQPFLFSGNGIKQKRV</sequence>
<proteinExistence type="predicted"/>
<evidence type="ECO:0000256" key="2">
    <source>
        <dbReference type="ARBA" id="ARBA00022806"/>
    </source>
</evidence>
<gene>
    <name evidence="4" type="ORF">HMPREF1042_1808</name>
</gene>
<dbReference type="AlphaFoldDB" id="F9P7E6"/>
<dbReference type="Proteomes" id="UP000003287">
    <property type="component" value="Unassembled WGS sequence"/>
</dbReference>
<dbReference type="PANTHER" id="PTHR47964">
    <property type="entry name" value="ATP-DEPENDENT DNA HELICASE HOMOLOG RECG, CHLOROPLASTIC"/>
    <property type="match status" value="1"/>
</dbReference>
<keyword evidence="2" id="KW-0547">Nucleotide-binding</keyword>
<feature type="domain" description="RecG wedge" evidence="3">
    <location>
        <begin position="12"/>
        <end position="69"/>
    </location>
</feature>
<accession>F9P7E6</accession>
<dbReference type="Pfam" id="PF17191">
    <property type="entry name" value="RecG_wedge"/>
    <property type="match status" value="1"/>
</dbReference>
<evidence type="ECO:0000256" key="1">
    <source>
        <dbReference type="ARBA" id="ARBA00022801"/>
    </source>
</evidence>
<dbReference type="PANTHER" id="PTHR47964:SF1">
    <property type="entry name" value="ATP-DEPENDENT DNA HELICASE HOMOLOG RECG, CHLOROPLASTIC"/>
    <property type="match status" value="1"/>
</dbReference>
<keyword evidence="2" id="KW-0067">ATP-binding</keyword>
<dbReference type="Gene3D" id="1.10.150.20">
    <property type="entry name" value="5' to 3' exonuclease, C-terminal subdomain"/>
    <property type="match status" value="1"/>
</dbReference>
<dbReference type="GO" id="GO:0016787">
    <property type="term" value="F:hydrolase activity"/>
    <property type="evidence" value="ECO:0007669"/>
    <property type="project" value="UniProtKB-KW"/>
</dbReference>
<dbReference type="GO" id="GO:0006281">
    <property type="term" value="P:DNA repair"/>
    <property type="evidence" value="ECO:0007669"/>
    <property type="project" value="InterPro"/>
</dbReference>